<organism evidence="3 4">
    <name type="scientific">Naasia aerilata</name>
    <dbReference type="NCBI Taxonomy" id="1162966"/>
    <lineage>
        <taxon>Bacteria</taxon>
        <taxon>Bacillati</taxon>
        <taxon>Actinomycetota</taxon>
        <taxon>Actinomycetes</taxon>
        <taxon>Micrococcales</taxon>
        <taxon>Microbacteriaceae</taxon>
        <taxon>Naasia</taxon>
    </lineage>
</organism>
<name>A0ABM8GC24_9MICO</name>
<reference evidence="4" key="1">
    <citation type="journal article" date="2019" name="Int. J. Syst. Evol. Microbiol.">
        <title>The Global Catalogue of Microorganisms (GCM) 10K type strain sequencing project: providing services to taxonomists for standard genome sequencing and annotation.</title>
        <authorList>
            <consortium name="The Broad Institute Genomics Platform"/>
            <consortium name="The Broad Institute Genome Sequencing Center for Infectious Disease"/>
            <person name="Wu L."/>
            <person name="Ma J."/>
        </authorList>
    </citation>
    <scope>NUCLEOTIDE SEQUENCE [LARGE SCALE GENOMIC DNA]</scope>
    <source>
        <strain evidence="4">NBRC 108725</strain>
    </source>
</reference>
<keyword evidence="4" id="KW-1185">Reference proteome</keyword>
<keyword evidence="2" id="KW-0472">Membrane</keyword>
<evidence type="ECO:0000313" key="3">
    <source>
        <dbReference type="EMBL" id="BDZ45788.1"/>
    </source>
</evidence>
<feature type="region of interest" description="Disordered" evidence="1">
    <location>
        <begin position="1"/>
        <end position="56"/>
    </location>
</feature>
<dbReference type="Proteomes" id="UP001321498">
    <property type="component" value="Chromosome"/>
</dbReference>
<proteinExistence type="predicted"/>
<protein>
    <submittedName>
        <fullName evidence="3">Uncharacterized protein</fullName>
    </submittedName>
</protein>
<dbReference type="EMBL" id="AP027731">
    <property type="protein sequence ID" value="BDZ45788.1"/>
    <property type="molecule type" value="Genomic_DNA"/>
</dbReference>
<feature type="transmembrane region" description="Helical" evidence="2">
    <location>
        <begin position="89"/>
        <end position="110"/>
    </location>
</feature>
<keyword evidence="2" id="KW-0812">Transmembrane</keyword>
<feature type="compositionally biased region" description="Basic and acidic residues" evidence="1">
    <location>
        <begin position="16"/>
        <end position="25"/>
    </location>
</feature>
<sequence>MDTEATRSVAHPADGSARDRREWERIAYGPDSSDTERRAAQAALDRLRPPAVVSSAPDPEISIERVVEAQPPEPPLAGRGRPRFRFRGALAALGVVATLLVAVAVLPRMFEPSSVGTFERAQTDADQDVPMWLANALATAAGASGRAGAGAELHETLRRIADDGRSAFVFRSAEEDTVCMAVAADALACVPAVEFGRDGIQIEVVAQRDAAKAEGLRYSWGPQGGLRTETFDYRDPIRAVPMSVGTWTELVTDCMADRGYAVLPTARGGVIPEIGDDLRTLGFTINRVGCTARYPLHGLYFGPVGPVES</sequence>
<evidence type="ECO:0000313" key="4">
    <source>
        <dbReference type="Proteomes" id="UP001321498"/>
    </source>
</evidence>
<evidence type="ECO:0000256" key="1">
    <source>
        <dbReference type="SAM" id="MobiDB-lite"/>
    </source>
</evidence>
<keyword evidence="2" id="KW-1133">Transmembrane helix</keyword>
<accession>A0ABM8GC24</accession>
<gene>
    <name evidence="3" type="ORF">GCM10025866_16970</name>
</gene>
<evidence type="ECO:0000256" key="2">
    <source>
        <dbReference type="SAM" id="Phobius"/>
    </source>
</evidence>